<dbReference type="EMBL" id="CP002299">
    <property type="protein sequence ID" value="ADP82801.1"/>
    <property type="molecule type" value="Genomic_DNA"/>
</dbReference>
<keyword evidence="2 7" id="KW-0408">Iron</keyword>
<dbReference type="PANTHER" id="PTHR11108">
    <property type="entry name" value="FERROCHELATASE"/>
    <property type="match status" value="1"/>
</dbReference>
<dbReference type="FunCoup" id="E3J0N2">
    <property type="interactions" value="471"/>
</dbReference>
<dbReference type="STRING" id="298654.FraEuI1c_4811"/>
<evidence type="ECO:0000256" key="1">
    <source>
        <dbReference type="ARBA" id="ARBA00004744"/>
    </source>
</evidence>
<comment type="pathway">
    <text evidence="1 7">Porphyrin-containing compound metabolism; protoheme biosynthesis.</text>
</comment>
<evidence type="ECO:0000256" key="4">
    <source>
        <dbReference type="ARBA" id="ARBA00023239"/>
    </source>
</evidence>
<dbReference type="KEGG" id="fri:FraEuI1c_4811"/>
<feature type="binding site" evidence="7">
    <location>
        <position position="126"/>
    </location>
    <ligand>
        <name>Fe-coproporphyrin III</name>
        <dbReference type="ChEBI" id="CHEBI:68438"/>
    </ligand>
</feature>
<dbReference type="UniPathway" id="UPA00252"/>
<keyword evidence="7" id="KW-0963">Cytoplasm</keyword>
<keyword evidence="11" id="KW-1185">Reference proteome</keyword>
<dbReference type="EC" id="4.99.1.9" evidence="7"/>
<evidence type="ECO:0000256" key="7">
    <source>
        <dbReference type="HAMAP-Rule" id="MF_00323"/>
    </source>
</evidence>
<dbReference type="NCBIfam" id="TIGR00109">
    <property type="entry name" value="hemH"/>
    <property type="match status" value="1"/>
</dbReference>
<evidence type="ECO:0000313" key="10">
    <source>
        <dbReference type="EMBL" id="ADP82801.1"/>
    </source>
</evidence>
<sequence length="387" mass="40643">MGPASPSGNGAIDALLLLTFGGPDGPDDVLPFLRNVTRGRGVPEARIAQVAEHYHRLGGRSPINDQSRELLAALRAELAPLPVYWGNRNWEPYLGAALAEMRADGVRRAAVFVPSVFATYSACRQYRENLAAGLAALPADGPGPELVKLRVFFDHPGFVEPMVERVAAGIERLPAAVRDEAHLLFVAHSVPRRQAVESGPDGGAYPAQLAAVSRAIVAAVAGPGGRERPWDVAYCSRSGPPTVPWLEPDVGDRIEQLAAAGARAVVIVPVGFVSDHMEVIQDLDRDALARAEKAGISAVRAGTVGAEPRFVRMVAELLAERGDPDRPRRSWAGLGPFPEVCPTDCCSAPTVEDRAPAAAGTPADARGRGRLLARAGAPAAGVGPPPA</sequence>
<evidence type="ECO:0000256" key="9">
    <source>
        <dbReference type="SAM" id="MobiDB-lite"/>
    </source>
</evidence>
<evidence type="ECO:0000256" key="8">
    <source>
        <dbReference type="RuleBase" id="RU004185"/>
    </source>
</evidence>
<accession>E3J0N2</accession>
<keyword evidence="5 7" id="KW-0627">Porphyrin biosynthesis</keyword>
<keyword evidence="4 7" id="KW-0456">Lyase</keyword>
<evidence type="ECO:0000256" key="6">
    <source>
        <dbReference type="ARBA" id="ARBA00024536"/>
    </source>
</evidence>
<dbReference type="eggNOG" id="COG0276">
    <property type="taxonomic scope" value="Bacteria"/>
</dbReference>
<evidence type="ECO:0000256" key="2">
    <source>
        <dbReference type="ARBA" id="ARBA00023004"/>
    </source>
</evidence>
<organism evidence="10 11">
    <name type="scientific">Pseudofrankia inefficax (strain DSM 45817 / CECT 9037 / DDB 130130 / EuI1c)</name>
    <name type="common">Frankia inefficax</name>
    <dbReference type="NCBI Taxonomy" id="298654"/>
    <lineage>
        <taxon>Bacteria</taxon>
        <taxon>Bacillati</taxon>
        <taxon>Actinomycetota</taxon>
        <taxon>Actinomycetes</taxon>
        <taxon>Frankiales</taxon>
        <taxon>Frankiaceae</taxon>
        <taxon>Pseudofrankia</taxon>
    </lineage>
</organism>
<dbReference type="Proteomes" id="UP000002484">
    <property type="component" value="Chromosome"/>
</dbReference>
<feature type="binding site" evidence="7">
    <location>
        <position position="61"/>
    </location>
    <ligand>
        <name>Fe-coproporphyrin III</name>
        <dbReference type="ChEBI" id="CHEBI:68438"/>
    </ligand>
</feature>
<comment type="similarity">
    <text evidence="7 8">Belongs to the ferrochelatase family.</text>
</comment>
<dbReference type="InterPro" id="IPR001015">
    <property type="entry name" value="Ferrochelatase"/>
</dbReference>
<evidence type="ECO:0000256" key="3">
    <source>
        <dbReference type="ARBA" id="ARBA00023133"/>
    </source>
</evidence>
<evidence type="ECO:0000313" key="11">
    <source>
        <dbReference type="Proteomes" id="UP000002484"/>
    </source>
</evidence>
<comment type="function">
    <text evidence="7">Involved in coproporphyrin-dependent heme b biosynthesis. Catalyzes the insertion of ferrous iron into coproporphyrin III to form Fe-coproporphyrin III.</text>
</comment>
<feature type="compositionally biased region" description="Low complexity" evidence="9">
    <location>
        <begin position="356"/>
        <end position="387"/>
    </location>
</feature>
<dbReference type="InParanoid" id="E3J0N2"/>
<dbReference type="CDD" id="cd00419">
    <property type="entry name" value="Ferrochelatase_C"/>
    <property type="match status" value="1"/>
</dbReference>
<comment type="catalytic activity">
    <reaction evidence="6">
        <text>Fe-coproporphyrin III + 2 H(+) = coproporphyrin III + Fe(2+)</text>
        <dbReference type="Rhea" id="RHEA:49572"/>
        <dbReference type="ChEBI" id="CHEBI:15378"/>
        <dbReference type="ChEBI" id="CHEBI:29033"/>
        <dbReference type="ChEBI" id="CHEBI:68438"/>
        <dbReference type="ChEBI" id="CHEBI:131725"/>
        <dbReference type="EC" id="4.99.1.9"/>
    </reaction>
    <physiologicalReaction direction="right-to-left" evidence="6">
        <dbReference type="Rhea" id="RHEA:49574"/>
    </physiologicalReaction>
</comment>
<dbReference type="InterPro" id="IPR033644">
    <property type="entry name" value="Ferrochelatase_C"/>
</dbReference>
<proteinExistence type="inferred from homology"/>
<dbReference type="Gene3D" id="3.40.50.1400">
    <property type="match status" value="2"/>
</dbReference>
<protein>
    <recommendedName>
        <fullName evidence="7">Coproporphyrin III ferrochelatase</fullName>
        <ecNumber evidence="7">4.99.1.9</ecNumber>
    </recommendedName>
</protein>
<dbReference type="GO" id="GO:0005737">
    <property type="term" value="C:cytoplasm"/>
    <property type="evidence" value="ECO:0007669"/>
    <property type="project" value="UniProtKB-SubCell"/>
</dbReference>
<dbReference type="GO" id="GO:0004325">
    <property type="term" value="F:ferrochelatase activity"/>
    <property type="evidence" value="ECO:0007669"/>
    <property type="project" value="UniProtKB-UniRule"/>
</dbReference>
<feature type="binding site" evidence="7">
    <location>
        <position position="278"/>
    </location>
    <ligand>
        <name>Fe(2+)</name>
        <dbReference type="ChEBI" id="CHEBI:29033"/>
    </ligand>
</feature>
<dbReference type="InterPro" id="IPR033659">
    <property type="entry name" value="Ferrochelatase_N"/>
</dbReference>
<feature type="binding site" evidence="7">
    <location>
        <position position="188"/>
    </location>
    <ligand>
        <name>Fe(2+)</name>
        <dbReference type="ChEBI" id="CHEBI:29033"/>
    </ligand>
</feature>
<dbReference type="CDD" id="cd03411">
    <property type="entry name" value="Ferrochelatase_N"/>
    <property type="match status" value="1"/>
</dbReference>
<gene>
    <name evidence="7" type="primary">cpfC</name>
    <name evidence="10" type="ordered locus">FraEuI1c_4811</name>
</gene>
<dbReference type="RefSeq" id="WP_013425919.1">
    <property type="nucleotide sequence ID" value="NC_014666.1"/>
</dbReference>
<comment type="subcellular location">
    <subcellularLocation>
        <location evidence="7">Cytoplasm</location>
    </subcellularLocation>
</comment>
<dbReference type="AlphaFoldDB" id="E3J0N2"/>
<dbReference type="GO" id="GO:0046872">
    <property type="term" value="F:metal ion binding"/>
    <property type="evidence" value="ECO:0007669"/>
    <property type="project" value="UniProtKB-KW"/>
</dbReference>
<dbReference type="HOGENOM" id="CLU_018884_2_0_11"/>
<dbReference type="GO" id="GO:0006783">
    <property type="term" value="P:heme biosynthetic process"/>
    <property type="evidence" value="ECO:0007669"/>
    <property type="project" value="UniProtKB-UniRule"/>
</dbReference>
<dbReference type="PANTHER" id="PTHR11108:SF1">
    <property type="entry name" value="FERROCHELATASE, MITOCHONDRIAL"/>
    <property type="match status" value="1"/>
</dbReference>
<reference evidence="10 11" key="1">
    <citation type="submission" date="2010-10" db="EMBL/GenBank/DDBJ databases">
        <title>Complete sequence of Frankia sp. EuI1c.</title>
        <authorList>
            <consortium name="US DOE Joint Genome Institute"/>
            <person name="Lucas S."/>
            <person name="Copeland A."/>
            <person name="Lapidus A."/>
            <person name="Cheng J.-F."/>
            <person name="Bruce D."/>
            <person name="Goodwin L."/>
            <person name="Pitluck S."/>
            <person name="Chertkov O."/>
            <person name="Detter J.C."/>
            <person name="Han C."/>
            <person name="Tapia R."/>
            <person name="Land M."/>
            <person name="Hauser L."/>
            <person name="Jeffries C."/>
            <person name="Kyrpides N."/>
            <person name="Ivanova N."/>
            <person name="Mikhailova N."/>
            <person name="Beauchemin N."/>
            <person name="Sen A."/>
            <person name="Sur S.A."/>
            <person name="Gtari M."/>
            <person name="Wall L."/>
            <person name="Tisa L."/>
            <person name="Woyke T."/>
        </authorList>
    </citation>
    <scope>NUCLEOTIDE SEQUENCE [LARGE SCALE GENOMIC DNA]</scope>
    <source>
        <strain evidence="11">DSM 45817 / CECT 9037 / EuI1c</strain>
    </source>
</reference>
<feature type="region of interest" description="Disordered" evidence="9">
    <location>
        <begin position="353"/>
        <end position="387"/>
    </location>
</feature>
<keyword evidence="7" id="KW-0479">Metal-binding</keyword>
<comment type="caution">
    <text evidence="7">Lacks conserved residue(s) required for the propagation of feature annotation.</text>
</comment>
<dbReference type="SUPFAM" id="SSF53800">
    <property type="entry name" value="Chelatase"/>
    <property type="match status" value="1"/>
</dbReference>
<dbReference type="Pfam" id="PF00762">
    <property type="entry name" value="Ferrochelatase"/>
    <property type="match status" value="1"/>
</dbReference>
<name>E3J0N2_PSEI1</name>
<evidence type="ECO:0000256" key="5">
    <source>
        <dbReference type="ARBA" id="ARBA00023244"/>
    </source>
</evidence>
<keyword evidence="3 7" id="KW-0350">Heme biosynthesis</keyword>
<dbReference type="NCBIfam" id="NF000689">
    <property type="entry name" value="PRK00035.2-1"/>
    <property type="match status" value="1"/>
</dbReference>
<dbReference type="HAMAP" id="MF_00323">
    <property type="entry name" value="Ferrochelatase"/>
    <property type="match status" value="1"/>
</dbReference>